<dbReference type="InterPro" id="IPR009343">
    <property type="entry name" value="DUF1002"/>
</dbReference>
<dbReference type="RefSeq" id="WP_072854320.1">
    <property type="nucleotide sequence ID" value="NZ_FQVI01000029.1"/>
</dbReference>
<accession>A0A1M5BQ61</accession>
<feature type="coiled-coil region" evidence="1">
    <location>
        <begin position="189"/>
        <end position="271"/>
    </location>
</feature>
<proteinExistence type="predicted"/>
<dbReference type="Proteomes" id="UP000184245">
    <property type="component" value="Unassembled WGS sequence"/>
</dbReference>
<evidence type="ECO:0000256" key="2">
    <source>
        <dbReference type="SAM" id="SignalP"/>
    </source>
</evidence>
<feature type="signal peptide" evidence="2">
    <location>
        <begin position="1"/>
        <end position="24"/>
    </location>
</feature>
<dbReference type="EMBL" id="FQVI01000029">
    <property type="protein sequence ID" value="SHF44684.1"/>
    <property type="molecule type" value="Genomic_DNA"/>
</dbReference>
<protein>
    <submittedName>
        <fullName evidence="3">Uncharacterized protein YpuA, DUF1002 family</fullName>
    </submittedName>
</protein>
<feature type="chain" id="PRO_5012251485" evidence="2">
    <location>
        <begin position="25"/>
        <end position="300"/>
    </location>
</feature>
<dbReference type="OrthoDB" id="9810153at2"/>
<reference evidence="3 4" key="1">
    <citation type="submission" date="2016-11" db="EMBL/GenBank/DDBJ databases">
        <authorList>
            <person name="Jaros S."/>
            <person name="Januszkiewicz K."/>
            <person name="Wedrychowicz H."/>
        </authorList>
    </citation>
    <scope>NUCLEOTIDE SEQUENCE [LARGE SCALE GENOMIC DNA]</scope>
    <source>
        <strain evidence="3 4">DSM 17459</strain>
    </source>
</reference>
<dbReference type="AlphaFoldDB" id="A0A1M5BQ61"/>
<keyword evidence="2" id="KW-0732">Signal</keyword>
<keyword evidence="4" id="KW-1185">Reference proteome</keyword>
<evidence type="ECO:0000313" key="3">
    <source>
        <dbReference type="EMBL" id="SHF44684.1"/>
    </source>
</evidence>
<name>A0A1M5BQ61_9CLOT</name>
<gene>
    <name evidence="3" type="ORF">SAMN02745158_03769</name>
</gene>
<evidence type="ECO:0000256" key="1">
    <source>
        <dbReference type="SAM" id="Coils"/>
    </source>
</evidence>
<dbReference type="STRING" id="1122155.SAMN02745158_03769"/>
<dbReference type="Pfam" id="PF06207">
    <property type="entry name" value="DUF1002"/>
    <property type="match status" value="1"/>
</dbReference>
<keyword evidence="1" id="KW-0175">Coiled coil</keyword>
<sequence length="300" mass="32706">MKKRGLAVLLAAIMTVMTPMAVMADREDAKLETPYISLGADLKQDERAKVLELLGVTEDELKNYTVAEVTNKDEHKYLDGYLDASVIGSRALSSVLVVGKESGYGIKVKTQNISYCTVGMYQNALATAGIQDADIKVAGPFKISGTAALVGAIKSYENMTGETVSAESVDTATNELVVTSQLGEDIGDSEKAEQLIGAVKEKVVEAENADPKEVEKIVTQAAEELEINLSEADRQKIVDLMSKIDGLNLNIDDLKSQAKDLYDKLSKMDLNLSDADKEKVGNFFQRLWDGIVNFFDNFFN</sequence>
<organism evidence="3 4">
    <name type="scientific">Lactonifactor longoviformis DSM 17459</name>
    <dbReference type="NCBI Taxonomy" id="1122155"/>
    <lineage>
        <taxon>Bacteria</taxon>
        <taxon>Bacillati</taxon>
        <taxon>Bacillota</taxon>
        <taxon>Clostridia</taxon>
        <taxon>Eubacteriales</taxon>
        <taxon>Clostridiaceae</taxon>
        <taxon>Lactonifactor</taxon>
    </lineage>
</organism>
<evidence type="ECO:0000313" key="4">
    <source>
        <dbReference type="Proteomes" id="UP000184245"/>
    </source>
</evidence>